<dbReference type="EMBL" id="CM023491">
    <property type="protein sequence ID" value="KAH6941916.1"/>
    <property type="molecule type" value="Genomic_DNA"/>
</dbReference>
<reference evidence="1" key="1">
    <citation type="submission" date="2020-05" db="EMBL/GenBank/DDBJ databases">
        <title>Large-scale comparative analyses of tick genomes elucidate their genetic diversity and vector capacities.</title>
        <authorList>
            <person name="Jia N."/>
            <person name="Wang J."/>
            <person name="Shi W."/>
            <person name="Du L."/>
            <person name="Sun Y."/>
            <person name="Zhan W."/>
            <person name="Jiang J."/>
            <person name="Wang Q."/>
            <person name="Zhang B."/>
            <person name="Ji P."/>
            <person name="Sakyi L.B."/>
            <person name="Cui X."/>
            <person name="Yuan T."/>
            <person name="Jiang B."/>
            <person name="Yang W."/>
            <person name="Lam T.T.-Y."/>
            <person name="Chang Q."/>
            <person name="Ding S."/>
            <person name="Wang X."/>
            <person name="Zhu J."/>
            <person name="Ruan X."/>
            <person name="Zhao L."/>
            <person name="Wei J."/>
            <person name="Que T."/>
            <person name="Du C."/>
            <person name="Cheng J."/>
            <person name="Dai P."/>
            <person name="Han X."/>
            <person name="Huang E."/>
            <person name="Gao Y."/>
            <person name="Liu J."/>
            <person name="Shao H."/>
            <person name="Ye R."/>
            <person name="Li L."/>
            <person name="Wei W."/>
            <person name="Wang X."/>
            <person name="Wang C."/>
            <person name="Yang T."/>
            <person name="Huo Q."/>
            <person name="Li W."/>
            <person name="Guo W."/>
            <person name="Chen H."/>
            <person name="Zhou L."/>
            <person name="Ni X."/>
            <person name="Tian J."/>
            <person name="Zhou Y."/>
            <person name="Sheng Y."/>
            <person name="Liu T."/>
            <person name="Pan Y."/>
            <person name="Xia L."/>
            <person name="Li J."/>
            <person name="Zhao F."/>
            <person name="Cao W."/>
        </authorList>
    </citation>
    <scope>NUCLEOTIDE SEQUENCE</scope>
    <source>
        <strain evidence="1">Hyas-2018</strain>
    </source>
</reference>
<sequence length="80" mass="8778">MTHSSDGNRSTADIMREAGIEPGHYTLVAYCTSDQYCAKKAQSQSTGEAKHLRKKRRAATKAKRELLAAKEAPGYESDGF</sequence>
<name>A0ACB7T718_HYAAI</name>
<evidence type="ECO:0000313" key="2">
    <source>
        <dbReference type="Proteomes" id="UP000821845"/>
    </source>
</evidence>
<protein>
    <submittedName>
        <fullName evidence="1">Uncharacterized protein</fullName>
    </submittedName>
</protein>
<accession>A0ACB7T718</accession>
<gene>
    <name evidence="1" type="ORF">HPB50_023752</name>
</gene>
<dbReference type="Proteomes" id="UP000821845">
    <property type="component" value="Chromosome 11"/>
</dbReference>
<organism evidence="1 2">
    <name type="scientific">Hyalomma asiaticum</name>
    <name type="common">Tick</name>
    <dbReference type="NCBI Taxonomy" id="266040"/>
    <lineage>
        <taxon>Eukaryota</taxon>
        <taxon>Metazoa</taxon>
        <taxon>Ecdysozoa</taxon>
        <taxon>Arthropoda</taxon>
        <taxon>Chelicerata</taxon>
        <taxon>Arachnida</taxon>
        <taxon>Acari</taxon>
        <taxon>Parasitiformes</taxon>
        <taxon>Ixodida</taxon>
        <taxon>Ixodoidea</taxon>
        <taxon>Ixodidae</taxon>
        <taxon>Hyalomminae</taxon>
        <taxon>Hyalomma</taxon>
    </lineage>
</organism>
<comment type="caution">
    <text evidence="1">The sequence shown here is derived from an EMBL/GenBank/DDBJ whole genome shotgun (WGS) entry which is preliminary data.</text>
</comment>
<evidence type="ECO:0000313" key="1">
    <source>
        <dbReference type="EMBL" id="KAH6941916.1"/>
    </source>
</evidence>
<keyword evidence="2" id="KW-1185">Reference proteome</keyword>
<proteinExistence type="predicted"/>